<comment type="cofactor">
    <cofactor evidence="7">
        <name>Mg(2+)</name>
        <dbReference type="ChEBI" id="CHEBI:18420"/>
    </cofactor>
    <cofactor evidence="7">
        <name>Mn(2+)</name>
        <dbReference type="ChEBI" id="CHEBI:29035"/>
    </cofactor>
    <text evidence="7">Divalent metal cations. Prefers magnesium or manganese.</text>
</comment>
<feature type="active site" description="Proton donor" evidence="5">
    <location>
        <position position="37"/>
    </location>
</feature>
<dbReference type="GO" id="GO:0016616">
    <property type="term" value="F:oxidoreductase activity, acting on the CH-OH group of donors, NAD or NADP as acceptor"/>
    <property type="evidence" value="ECO:0007669"/>
    <property type="project" value="InterPro"/>
</dbReference>
<dbReference type="PRINTS" id="PR00072">
    <property type="entry name" value="MALOXRDTASE"/>
</dbReference>
<organism evidence="11 12">
    <name type="scientific">Cytobacillus depressus</name>
    <dbReference type="NCBI Taxonomy" id="1602942"/>
    <lineage>
        <taxon>Bacteria</taxon>
        <taxon>Bacillati</taxon>
        <taxon>Bacillota</taxon>
        <taxon>Bacilli</taxon>
        <taxon>Bacillales</taxon>
        <taxon>Bacillaceae</taxon>
        <taxon>Cytobacillus</taxon>
    </lineage>
</organism>
<dbReference type="InterPro" id="IPR001891">
    <property type="entry name" value="Malic_OxRdtase"/>
</dbReference>
<comment type="caution">
    <text evidence="11">The sequence shown here is derived from an EMBL/GenBank/DDBJ whole genome shotgun (WGS) entry which is preliminary data.</text>
</comment>
<dbReference type="InterPro" id="IPR037062">
    <property type="entry name" value="Malic_N_dom_sf"/>
</dbReference>
<feature type="domain" description="Malic enzyme NAD-binding" evidence="9">
    <location>
        <begin position="161"/>
        <end position="385"/>
    </location>
</feature>
<dbReference type="GO" id="GO:0051287">
    <property type="term" value="F:NAD binding"/>
    <property type="evidence" value="ECO:0007669"/>
    <property type="project" value="InterPro"/>
</dbReference>
<dbReference type="Pfam" id="PF03949">
    <property type="entry name" value="Malic_M"/>
    <property type="match status" value="1"/>
</dbReference>
<dbReference type="AlphaFoldDB" id="A0A6L3V537"/>
<sequence>MNSLREEALQLHSRYKGKLSVETKVQVENAKDLSLAYSPGVAEPCKKIFNDPEKVYEYTVKGNLVAVVTDGTAVLGLGNIGPEAAMPVMEGKAALFKSFAGIDAVPICLKTVDPVEIVETVKRLEPTFGAINLEDIAAPGCFYIEQKLKEELNIPVFHDDQHGTAIVTAAGLINAMKLVSKSFQEIRVVINGAGSAGIAITKLLLQLGVKDIILCDTKGAIYEGRANGMNPIKEEIAALTNKERIKGTLGEVICGSDVFIGVSVADALSKEMIQSMNIDPVIFAMANPDPEILPSKAKAAGARVIGTGRSDYPNQVNNVLAFPGIFRGALDVLASEINDEMKLAAVHAIADIIDSSELSEDYIIPQPFDKRVAPQVAQAVSEAAISSGVARKLSNRVKETV</sequence>
<evidence type="ECO:0000256" key="7">
    <source>
        <dbReference type="PIRSR" id="PIRSR000106-3"/>
    </source>
</evidence>
<keyword evidence="3 7" id="KW-0479">Metal-binding</keyword>
<feature type="binding site" evidence="6">
    <location>
        <position position="287"/>
    </location>
    <ligand>
        <name>(S)-malate</name>
        <dbReference type="ChEBI" id="CHEBI:15589"/>
    </ligand>
</feature>
<dbReference type="InterPro" id="IPR012302">
    <property type="entry name" value="Malic_NAD-bd"/>
</dbReference>
<dbReference type="CDD" id="cd05311">
    <property type="entry name" value="NAD_bind_2_malic_enz"/>
    <property type="match status" value="1"/>
</dbReference>
<feature type="binding site" evidence="7">
    <location>
        <position position="135"/>
    </location>
    <ligand>
        <name>a divalent metal cation</name>
        <dbReference type="ChEBI" id="CHEBI:60240"/>
    </ligand>
</feature>
<comment type="cofactor">
    <cofactor evidence="1">
        <name>Mn(2+)</name>
        <dbReference type="ChEBI" id="CHEBI:29035"/>
    </cofactor>
</comment>
<evidence type="ECO:0000313" key="12">
    <source>
        <dbReference type="Proteomes" id="UP000481030"/>
    </source>
</evidence>
<dbReference type="InterPro" id="IPR015884">
    <property type="entry name" value="Malic_enzyme_CS"/>
</dbReference>
<dbReference type="InterPro" id="IPR036291">
    <property type="entry name" value="NAD(P)-bd_dom_sf"/>
</dbReference>
<dbReference type="SMART" id="SM01274">
    <property type="entry name" value="malic"/>
    <property type="match status" value="1"/>
</dbReference>
<dbReference type="SMART" id="SM00919">
    <property type="entry name" value="Malic_M"/>
    <property type="match status" value="1"/>
</dbReference>
<dbReference type="RefSeq" id="WP_151535035.1">
    <property type="nucleotide sequence ID" value="NZ_WBOS01000004.1"/>
</dbReference>
<evidence type="ECO:0000256" key="6">
    <source>
        <dbReference type="PIRSR" id="PIRSR000106-2"/>
    </source>
</evidence>
<name>A0A6L3V537_9BACI</name>
<evidence type="ECO:0000256" key="4">
    <source>
        <dbReference type="ARBA" id="ARBA00023002"/>
    </source>
</evidence>
<dbReference type="InterPro" id="IPR012301">
    <property type="entry name" value="Malic_N_dom"/>
</dbReference>
<feature type="domain" description="Malic enzyme N-terminal" evidence="10">
    <location>
        <begin position="16"/>
        <end position="149"/>
    </location>
</feature>
<keyword evidence="12" id="KW-1185">Reference proteome</keyword>
<protein>
    <submittedName>
        <fullName evidence="11">NAD-dependent malic enzyme</fullName>
    </submittedName>
</protein>
<evidence type="ECO:0000259" key="10">
    <source>
        <dbReference type="SMART" id="SM01274"/>
    </source>
</evidence>
<proteinExistence type="inferred from homology"/>
<dbReference type="SUPFAM" id="SSF53223">
    <property type="entry name" value="Aminoacid dehydrogenase-like, N-terminal domain"/>
    <property type="match status" value="1"/>
</dbReference>
<dbReference type="PANTHER" id="PTHR43237:SF4">
    <property type="entry name" value="NADP-DEPENDENT MALIC ENZYME"/>
    <property type="match status" value="1"/>
</dbReference>
<dbReference type="InterPro" id="IPR046346">
    <property type="entry name" value="Aminoacid_DH-like_N_sf"/>
</dbReference>
<evidence type="ECO:0000256" key="3">
    <source>
        <dbReference type="ARBA" id="ARBA00022723"/>
    </source>
</evidence>
<dbReference type="Gene3D" id="3.40.50.720">
    <property type="entry name" value="NAD(P)-binding Rossmann-like Domain"/>
    <property type="match status" value="1"/>
</dbReference>
<dbReference type="Proteomes" id="UP000481030">
    <property type="component" value="Unassembled WGS sequence"/>
</dbReference>
<accession>A0A6L3V537</accession>
<feature type="active site" description="Proton acceptor" evidence="5">
    <location>
        <position position="92"/>
    </location>
</feature>
<feature type="binding site" evidence="7">
    <location>
        <position position="160"/>
    </location>
    <ligand>
        <name>a divalent metal cation</name>
        <dbReference type="ChEBI" id="CHEBI:60240"/>
    </ligand>
</feature>
<dbReference type="FunFam" id="3.40.50.720:FF:000095">
    <property type="entry name" value="NADP-dependent malic enzyme"/>
    <property type="match status" value="1"/>
</dbReference>
<dbReference type="GO" id="GO:0004470">
    <property type="term" value="F:malic enzyme activity"/>
    <property type="evidence" value="ECO:0007669"/>
    <property type="project" value="InterPro"/>
</dbReference>
<evidence type="ECO:0000256" key="1">
    <source>
        <dbReference type="ARBA" id="ARBA00001936"/>
    </source>
</evidence>
<dbReference type="EMBL" id="WBOS01000004">
    <property type="protein sequence ID" value="KAB2336231.1"/>
    <property type="molecule type" value="Genomic_DNA"/>
</dbReference>
<evidence type="ECO:0000259" key="9">
    <source>
        <dbReference type="SMART" id="SM00919"/>
    </source>
</evidence>
<dbReference type="Gene3D" id="3.40.50.10380">
    <property type="entry name" value="Malic enzyme, N-terminal domain"/>
    <property type="match status" value="1"/>
</dbReference>
<evidence type="ECO:0000256" key="2">
    <source>
        <dbReference type="ARBA" id="ARBA00008785"/>
    </source>
</evidence>
<evidence type="ECO:0000313" key="11">
    <source>
        <dbReference type="EMBL" id="KAB2336231.1"/>
    </source>
</evidence>
<feature type="binding site" evidence="7">
    <location>
        <position position="134"/>
    </location>
    <ligand>
        <name>a divalent metal cation</name>
        <dbReference type="ChEBI" id="CHEBI:60240"/>
    </ligand>
</feature>
<dbReference type="PANTHER" id="PTHR43237">
    <property type="entry name" value="NADP-DEPENDENT MALIC ENZYME"/>
    <property type="match status" value="1"/>
</dbReference>
<dbReference type="PROSITE" id="PS00331">
    <property type="entry name" value="MALIC_ENZYMES"/>
    <property type="match status" value="1"/>
</dbReference>
<dbReference type="Pfam" id="PF00390">
    <property type="entry name" value="malic"/>
    <property type="match status" value="1"/>
</dbReference>
<gene>
    <name evidence="11" type="ORF">F7731_12100</name>
</gene>
<dbReference type="GO" id="GO:0046872">
    <property type="term" value="F:metal ion binding"/>
    <property type="evidence" value="ECO:0007669"/>
    <property type="project" value="UniProtKB-KW"/>
</dbReference>
<reference evidence="11 12" key="1">
    <citation type="journal article" date="2016" name="Antonie Van Leeuwenhoek">
        <title>Bacillus depressus sp. nov., isolated from soil of a sunflower field.</title>
        <authorList>
            <person name="Wei X."/>
            <person name="Xin D."/>
            <person name="Xin Y."/>
            <person name="Zhang H."/>
            <person name="Wang T."/>
            <person name="Zhang J."/>
        </authorList>
    </citation>
    <scope>NUCLEOTIDE SEQUENCE [LARGE SCALE GENOMIC DNA]</scope>
    <source>
        <strain evidence="11 12">BZ1</strain>
    </source>
</reference>
<evidence type="ECO:0000256" key="5">
    <source>
        <dbReference type="PIRSR" id="PIRSR000106-1"/>
    </source>
</evidence>
<dbReference type="InterPro" id="IPR051674">
    <property type="entry name" value="Malate_Decarboxylase"/>
</dbReference>
<dbReference type="FunFam" id="3.40.50.10380:FF:000003">
    <property type="entry name" value="NADP-dependent malic enzyme"/>
    <property type="match status" value="1"/>
</dbReference>
<comment type="similarity">
    <text evidence="2 8">Belongs to the malic enzymes family.</text>
</comment>
<dbReference type="SUPFAM" id="SSF51735">
    <property type="entry name" value="NAD(P)-binding Rossmann-fold domains"/>
    <property type="match status" value="1"/>
</dbReference>
<dbReference type="OrthoDB" id="9805787at2"/>
<evidence type="ECO:0000256" key="8">
    <source>
        <dbReference type="RuleBase" id="RU003427"/>
    </source>
</evidence>
<feature type="binding site" evidence="6">
    <location>
        <position position="317"/>
    </location>
    <ligand>
        <name>(S)-malate</name>
        <dbReference type="ChEBI" id="CHEBI:15589"/>
    </ligand>
</feature>
<dbReference type="PIRSF" id="PIRSF000106">
    <property type="entry name" value="ME"/>
    <property type="match status" value="1"/>
</dbReference>
<keyword evidence="4" id="KW-0560">Oxidoreductase</keyword>
<dbReference type="InterPro" id="IPR045213">
    <property type="entry name" value="Malic_NAD-bd_bact_type"/>
</dbReference>